<comment type="subcellular location">
    <subcellularLocation>
        <location evidence="1">Cell inner membrane</location>
        <topology evidence="1">Multi-pass membrane protein</topology>
    </subcellularLocation>
</comment>
<feature type="transmembrane region" description="Helical" evidence="7">
    <location>
        <begin position="374"/>
        <end position="394"/>
    </location>
</feature>
<feature type="transmembrane region" description="Helical" evidence="7">
    <location>
        <begin position="116"/>
        <end position="140"/>
    </location>
</feature>
<feature type="transmembrane region" description="Helical" evidence="7">
    <location>
        <begin position="61"/>
        <end position="83"/>
    </location>
</feature>
<dbReference type="SUPFAM" id="SSF103473">
    <property type="entry name" value="MFS general substrate transporter"/>
    <property type="match status" value="1"/>
</dbReference>
<dbReference type="Pfam" id="PF07690">
    <property type="entry name" value="MFS_1"/>
    <property type="match status" value="1"/>
</dbReference>
<evidence type="ECO:0000313" key="9">
    <source>
        <dbReference type="Proteomes" id="UP000681425"/>
    </source>
</evidence>
<feature type="transmembrane region" description="Helical" evidence="7">
    <location>
        <begin position="249"/>
        <end position="271"/>
    </location>
</feature>
<feature type="transmembrane region" description="Helical" evidence="7">
    <location>
        <begin position="291"/>
        <end position="309"/>
    </location>
</feature>
<feature type="transmembrane region" description="Helical" evidence="7">
    <location>
        <begin position="24"/>
        <end position="41"/>
    </location>
</feature>
<dbReference type="InterPro" id="IPR036259">
    <property type="entry name" value="MFS_trans_sf"/>
</dbReference>
<feature type="transmembrane region" description="Helical" evidence="7">
    <location>
        <begin position="161"/>
        <end position="179"/>
    </location>
</feature>
<evidence type="ECO:0000313" key="8">
    <source>
        <dbReference type="EMBL" id="QUT06728.1"/>
    </source>
</evidence>
<keyword evidence="9" id="KW-1185">Reference proteome</keyword>
<protein>
    <submittedName>
        <fullName evidence="8">Sugar MFS transporter</fullName>
    </submittedName>
</protein>
<evidence type="ECO:0000256" key="2">
    <source>
        <dbReference type="ARBA" id="ARBA00022475"/>
    </source>
</evidence>
<evidence type="ECO:0000256" key="6">
    <source>
        <dbReference type="SAM" id="MobiDB-lite"/>
    </source>
</evidence>
<accession>A0A975K8G5</accession>
<dbReference type="InterPro" id="IPR050375">
    <property type="entry name" value="MFS_TsgA-like"/>
</dbReference>
<keyword evidence="2" id="KW-1003">Cell membrane</keyword>
<dbReference type="RefSeq" id="WP_212610035.1">
    <property type="nucleotide sequence ID" value="NZ_CP073910.1"/>
</dbReference>
<dbReference type="EMBL" id="CP073910">
    <property type="protein sequence ID" value="QUT06728.1"/>
    <property type="molecule type" value="Genomic_DNA"/>
</dbReference>
<sequence>MAFLASAIDDDGGSPVPEPAASRTRWLITSLFFTFGMVISMNDVLIPKLKSLFDLGYGEAMLIQFCFFIGNLIVALPAIALISRIGAMRMLLAGGLTVAAGCLMFVPAAWAASYPMFLAALLILSAGQVLFIIAAAPLMIRCGPPETAHSRLSFGQGFNSLGMTIAPYIGAVVILGSMSEADTGGMSASALAAFRSSESAVVAKTYISIALLLGVIAIPIWLNRNLLGAVRPMSVNPLRSLDLLRGRRFAGGMLAMFCYVGAQVTVGSIMVNYLMQPGVLALDHQTAGKCVALYWAGEMVGRFVGAGILRHVRAGQALFVAASGGMALIFLSGTNGGMLAAVTLMALGLCHSIMYPTIFALATEGLGTRTNEGSGVICLAITGGAVVPLAAGYLADMTSLSFALLIPALCYAGIAGFAWFSRQTSPAGRPAQREGVGALHMETT</sequence>
<keyword evidence="5 7" id="KW-0472">Membrane</keyword>
<dbReference type="Proteomes" id="UP000681425">
    <property type="component" value="Chromosome"/>
</dbReference>
<dbReference type="AlphaFoldDB" id="A0A975K8G5"/>
<dbReference type="PANTHER" id="PTHR43702">
    <property type="entry name" value="L-FUCOSE-PROTON SYMPORTER"/>
    <property type="match status" value="1"/>
</dbReference>
<dbReference type="GO" id="GO:0005886">
    <property type="term" value="C:plasma membrane"/>
    <property type="evidence" value="ECO:0007669"/>
    <property type="project" value="UniProtKB-SubCell"/>
</dbReference>
<reference evidence="8" key="1">
    <citation type="submission" date="2021-04" db="EMBL/GenBank/DDBJ databases">
        <title>Isolation of p-tert-butylphenol degrading bacteria Sphingobium phenoxybenzoativorans Tas13 from active sludge.</title>
        <authorList>
            <person name="Li Y."/>
        </authorList>
    </citation>
    <scope>NUCLEOTIDE SEQUENCE</scope>
    <source>
        <strain evidence="8">Tas13</strain>
    </source>
</reference>
<dbReference type="GO" id="GO:0022857">
    <property type="term" value="F:transmembrane transporter activity"/>
    <property type="evidence" value="ECO:0007669"/>
    <property type="project" value="InterPro"/>
</dbReference>
<evidence type="ECO:0000256" key="5">
    <source>
        <dbReference type="ARBA" id="ARBA00023136"/>
    </source>
</evidence>
<dbReference type="CDD" id="cd17394">
    <property type="entry name" value="MFS_FucP_like"/>
    <property type="match status" value="1"/>
</dbReference>
<keyword evidence="3 7" id="KW-0812">Transmembrane</keyword>
<dbReference type="PANTHER" id="PTHR43702:SF3">
    <property type="entry name" value="PROTEIN TSGA"/>
    <property type="match status" value="1"/>
</dbReference>
<feature type="transmembrane region" description="Helical" evidence="7">
    <location>
        <begin position="316"/>
        <end position="333"/>
    </location>
</feature>
<proteinExistence type="predicted"/>
<dbReference type="InterPro" id="IPR011701">
    <property type="entry name" value="MFS"/>
</dbReference>
<organism evidence="8 9">
    <name type="scientific">Sphingobium phenoxybenzoativorans</name>
    <dbReference type="NCBI Taxonomy" id="1592790"/>
    <lineage>
        <taxon>Bacteria</taxon>
        <taxon>Pseudomonadati</taxon>
        <taxon>Pseudomonadota</taxon>
        <taxon>Alphaproteobacteria</taxon>
        <taxon>Sphingomonadales</taxon>
        <taxon>Sphingomonadaceae</taxon>
        <taxon>Sphingobium</taxon>
    </lineage>
</organism>
<name>A0A975K8G5_9SPHN</name>
<evidence type="ECO:0000256" key="4">
    <source>
        <dbReference type="ARBA" id="ARBA00022989"/>
    </source>
</evidence>
<feature type="region of interest" description="Disordered" evidence="6">
    <location>
        <begin position="1"/>
        <end position="20"/>
    </location>
</feature>
<dbReference type="KEGG" id="spph:KFK14_04605"/>
<keyword evidence="4 7" id="KW-1133">Transmembrane helix</keyword>
<feature type="transmembrane region" description="Helical" evidence="7">
    <location>
        <begin position="199"/>
        <end position="222"/>
    </location>
</feature>
<gene>
    <name evidence="8" type="ORF">KFK14_04605</name>
</gene>
<evidence type="ECO:0000256" key="7">
    <source>
        <dbReference type="SAM" id="Phobius"/>
    </source>
</evidence>
<feature type="transmembrane region" description="Helical" evidence="7">
    <location>
        <begin position="400"/>
        <end position="420"/>
    </location>
</feature>
<feature type="transmembrane region" description="Helical" evidence="7">
    <location>
        <begin position="90"/>
        <end position="110"/>
    </location>
</feature>
<evidence type="ECO:0000256" key="3">
    <source>
        <dbReference type="ARBA" id="ARBA00022692"/>
    </source>
</evidence>
<dbReference type="Gene3D" id="1.20.1250.20">
    <property type="entry name" value="MFS general substrate transporter like domains"/>
    <property type="match status" value="2"/>
</dbReference>
<evidence type="ECO:0000256" key="1">
    <source>
        <dbReference type="ARBA" id="ARBA00004429"/>
    </source>
</evidence>
<feature type="transmembrane region" description="Helical" evidence="7">
    <location>
        <begin position="339"/>
        <end position="362"/>
    </location>
</feature>